<proteinExistence type="predicted"/>
<dbReference type="InterPro" id="IPR016177">
    <property type="entry name" value="DNA-bd_dom_sf"/>
</dbReference>
<accession>A0A7X3LI59</accession>
<feature type="compositionally biased region" description="Basic and acidic residues" evidence="1">
    <location>
        <begin position="59"/>
        <end position="73"/>
    </location>
</feature>
<sequence>MDFGDLKVIRLSDKRGANGTRLWECRCKCGEVIYVLGASLRAGYYKSCGCNREEKRDIGAREHEKTDRVDGTRKTALKAKLHKGNKSGHKGVRWNESRQKWTAHIGFKGKQISLGYFSEKEDAIKARKRAEEKYFDPILNSDTEYKG</sequence>
<dbReference type="SUPFAM" id="SSF54171">
    <property type="entry name" value="DNA-binding domain"/>
    <property type="match status" value="1"/>
</dbReference>
<evidence type="ECO:0000256" key="1">
    <source>
        <dbReference type="SAM" id="MobiDB-lite"/>
    </source>
</evidence>
<evidence type="ECO:0000313" key="2">
    <source>
        <dbReference type="EMBL" id="MWV44930.1"/>
    </source>
</evidence>
<keyword evidence="2" id="KW-0255">Endonuclease</keyword>
<gene>
    <name evidence="2" type="ORF">GRF59_15010</name>
</gene>
<feature type="compositionally biased region" description="Basic residues" evidence="1">
    <location>
        <begin position="75"/>
        <end position="92"/>
    </location>
</feature>
<protein>
    <submittedName>
        <fullName evidence="2">HNH endonuclease</fullName>
    </submittedName>
</protein>
<dbReference type="EMBL" id="WUBI01000002">
    <property type="protein sequence ID" value="MWV44930.1"/>
    <property type="molecule type" value="Genomic_DNA"/>
</dbReference>
<keyword evidence="2" id="KW-0540">Nuclease</keyword>
<keyword evidence="2" id="KW-0378">Hydrolase</keyword>
<dbReference type="InterPro" id="IPR036955">
    <property type="entry name" value="AP2/ERF_dom_sf"/>
</dbReference>
<dbReference type="Proteomes" id="UP000460318">
    <property type="component" value="Unassembled WGS sequence"/>
</dbReference>
<dbReference type="GO" id="GO:0003677">
    <property type="term" value="F:DNA binding"/>
    <property type="evidence" value="ECO:0007669"/>
    <property type="project" value="InterPro"/>
</dbReference>
<comment type="caution">
    <text evidence="2">The sequence shown here is derived from an EMBL/GenBank/DDBJ whole genome shotgun (WGS) entry which is preliminary data.</text>
</comment>
<dbReference type="GO" id="GO:0003700">
    <property type="term" value="F:DNA-binding transcription factor activity"/>
    <property type="evidence" value="ECO:0007669"/>
    <property type="project" value="InterPro"/>
</dbReference>
<name>A0A7X3LI59_9BACL</name>
<feature type="region of interest" description="Disordered" evidence="1">
    <location>
        <begin position="59"/>
        <end position="93"/>
    </location>
</feature>
<organism evidence="2 3">
    <name type="scientific">Paenibacillus dendrobii</name>
    <dbReference type="NCBI Taxonomy" id="2691084"/>
    <lineage>
        <taxon>Bacteria</taxon>
        <taxon>Bacillati</taxon>
        <taxon>Bacillota</taxon>
        <taxon>Bacilli</taxon>
        <taxon>Bacillales</taxon>
        <taxon>Paenibacillaceae</taxon>
        <taxon>Paenibacillus</taxon>
    </lineage>
</organism>
<evidence type="ECO:0000313" key="3">
    <source>
        <dbReference type="Proteomes" id="UP000460318"/>
    </source>
</evidence>
<reference evidence="2 3" key="1">
    <citation type="submission" date="2019-12" db="EMBL/GenBank/DDBJ databases">
        <title>Paenibacillus sp. nov., an endophytic bacterium isolated from the stem of Dendrobium.</title>
        <authorList>
            <person name="Zhao R."/>
        </authorList>
    </citation>
    <scope>NUCLEOTIDE SEQUENCE [LARGE SCALE GENOMIC DNA]</scope>
    <source>
        <strain evidence="2 3">HJL G12</strain>
    </source>
</reference>
<keyword evidence="3" id="KW-1185">Reference proteome</keyword>
<dbReference type="GO" id="GO:0004519">
    <property type="term" value="F:endonuclease activity"/>
    <property type="evidence" value="ECO:0007669"/>
    <property type="project" value="UniProtKB-KW"/>
</dbReference>
<dbReference type="Gene3D" id="3.30.730.10">
    <property type="entry name" value="AP2/ERF domain"/>
    <property type="match status" value="1"/>
</dbReference>
<dbReference type="AlphaFoldDB" id="A0A7X3LI59"/>